<dbReference type="SUPFAM" id="SSF52540">
    <property type="entry name" value="P-loop containing nucleoside triphosphate hydrolases"/>
    <property type="match status" value="1"/>
</dbReference>
<evidence type="ECO:0000313" key="2">
    <source>
        <dbReference type="Proteomes" id="UP000238274"/>
    </source>
</evidence>
<reference evidence="2" key="2">
    <citation type="journal article" date="2018" name="BMC Genomics">
        <title>Genomic insights into host adaptation between the wheat stripe rust pathogen (Puccinia striiformis f. sp. tritici) and the barley stripe rust pathogen (Puccinia striiformis f. sp. hordei).</title>
        <authorList>
            <person name="Xia C."/>
            <person name="Wang M."/>
            <person name="Yin C."/>
            <person name="Cornejo O.E."/>
            <person name="Hulbert S.H."/>
            <person name="Chen X."/>
        </authorList>
    </citation>
    <scope>NUCLEOTIDE SEQUENCE [LARGE SCALE GENOMIC DNA]</scope>
    <source>
        <strain evidence="2">93TX-2</strain>
    </source>
</reference>
<dbReference type="GO" id="GO:0043531">
    <property type="term" value="F:ADP binding"/>
    <property type="evidence" value="ECO:0007669"/>
    <property type="project" value="TreeGrafter"/>
</dbReference>
<dbReference type="VEuPathDB" id="FungiDB:PSTT_16790"/>
<dbReference type="AlphaFoldDB" id="A0A2S4WHA5"/>
<dbReference type="PANTHER" id="PTHR48082">
    <property type="entry name" value="ATP SYNTHASE SUBUNIT ALPHA, MITOCHONDRIAL"/>
    <property type="match status" value="1"/>
</dbReference>
<dbReference type="GO" id="GO:0045259">
    <property type="term" value="C:proton-transporting ATP synthase complex"/>
    <property type="evidence" value="ECO:0007669"/>
    <property type="project" value="InterPro"/>
</dbReference>
<comment type="caution">
    <text evidence="1">The sequence shown here is derived from an EMBL/GenBank/DDBJ whole genome shotgun (WGS) entry which is preliminary data.</text>
</comment>
<proteinExistence type="predicted"/>
<dbReference type="Proteomes" id="UP000238274">
    <property type="component" value="Unassembled WGS sequence"/>
</dbReference>
<dbReference type="InterPro" id="IPR005294">
    <property type="entry name" value="ATP_synth_F1_asu"/>
</dbReference>
<dbReference type="Gene3D" id="3.40.50.300">
    <property type="entry name" value="P-loop containing nucleotide triphosphate hydrolases"/>
    <property type="match status" value="1"/>
</dbReference>
<reference evidence="1 2" key="1">
    <citation type="submission" date="2017-12" db="EMBL/GenBank/DDBJ databases">
        <title>Gene loss provides genomic basis for host adaptation in cereal stripe rust fungi.</title>
        <authorList>
            <person name="Xia C."/>
        </authorList>
    </citation>
    <scope>NUCLEOTIDE SEQUENCE [LARGE SCALE GENOMIC DNA]</scope>
    <source>
        <strain evidence="1 2">93TX-2</strain>
    </source>
</reference>
<dbReference type="GO" id="GO:0046933">
    <property type="term" value="F:proton-transporting ATP synthase activity, rotational mechanism"/>
    <property type="evidence" value="ECO:0007669"/>
    <property type="project" value="InterPro"/>
</dbReference>
<name>A0A2S4WHA5_9BASI</name>
<dbReference type="OrthoDB" id="544685at2759"/>
<keyword evidence="2" id="KW-1185">Reference proteome</keyword>
<gene>
    <name evidence="1" type="ORF">PSHT_02754</name>
</gene>
<evidence type="ECO:0000313" key="1">
    <source>
        <dbReference type="EMBL" id="POW21170.1"/>
    </source>
</evidence>
<sequence>MAVAQVYGLQDVQATPQSNVTIQPTRWWNSSLDSVAFEGDTIKQPGLIDHVPVGPQLSGRVVDALGNPIDGKGLIVCEEHCRGLQSSTTGICQLNFHLNYIDAARRLLLLLLLNETHSKSGYERSCIGCRQEIRIKMRPRKIHFGSKADSNRTYLIASDVYPAFSRHESAKQPFTIFDSDENGDISRTEGKNEIFRAHKERRALENSLQDVGHAIDYPKALTSVSTVGILAAFISKETAGNKFDAIIMFTDVMVPIGHGQRELIIGDRQAGETAVALDPILNQKRWNDRTN</sequence>
<dbReference type="GO" id="GO:0005524">
    <property type="term" value="F:ATP binding"/>
    <property type="evidence" value="ECO:0007669"/>
    <property type="project" value="TreeGrafter"/>
</dbReference>
<protein>
    <recommendedName>
        <fullName evidence="3">EF-hand domain-containing protein</fullName>
    </recommendedName>
</protein>
<organism evidence="1 2">
    <name type="scientific">Puccinia striiformis</name>
    <dbReference type="NCBI Taxonomy" id="27350"/>
    <lineage>
        <taxon>Eukaryota</taxon>
        <taxon>Fungi</taxon>
        <taxon>Dikarya</taxon>
        <taxon>Basidiomycota</taxon>
        <taxon>Pucciniomycotina</taxon>
        <taxon>Pucciniomycetes</taxon>
        <taxon>Pucciniales</taxon>
        <taxon>Pucciniaceae</taxon>
        <taxon>Puccinia</taxon>
    </lineage>
</organism>
<dbReference type="EMBL" id="PKSM01000024">
    <property type="protein sequence ID" value="POW21170.1"/>
    <property type="molecule type" value="Genomic_DNA"/>
</dbReference>
<dbReference type="VEuPathDB" id="FungiDB:PSHT_02754"/>
<accession>A0A2S4WHA5</accession>
<dbReference type="Gene3D" id="3.40.50.12240">
    <property type="match status" value="1"/>
</dbReference>
<evidence type="ECO:0008006" key="3">
    <source>
        <dbReference type="Google" id="ProtNLM"/>
    </source>
</evidence>
<reference evidence="2" key="3">
    <citation type="journal article" date="2018" name="Mol. Plant Microbe Interact.">
        <title>Genome sequence resources for the wheat stripe rust pathogen (Puccinia striiformis f. sp. tritici) and the barley stripe rust pathogen (Puccinia striiformis f. sp. hordei).</title>
        <authorList>
            <person name="Xia C."/>
            <person name="Wang M."/>
            <person name="Yin C."/>
            <person name="Cornejo O.E."/>
            <person name="Hulbert S.H."/>
            <person name="Chen X."/>
        </authorList>
    </citation>
    <scope>NUCLEOTIDE SEQUENCE [LARGE SCALE GENOMIC DNA]</scope>
    <source>
        <strain evidence="2">93TX-2</strain>
    </source>
</reference>
<dbReference type="PANTHER" id="PTHR48082:SF2">
    <property type="entry name" value="ATP SYNTHASE SUBUNIT ALPHA, MITOCHONDRIAL"/>
    <property type="match status" value="1"/>
</dbReference>
<dbReference type="InterPro" id="IPR027417">
    <property type="entry name" value="P-loop_NTPase"/>
</dbReference>